<evidence type="ECO:0000256" key="1">
    <source>
        <dbReference type="SAM" id="MobiDB-lite"/>
    </source>
</evidence>
<feature type="compositionally biased region" description="Polar residues" evidence="1">
    <location>
        <begin position="20"/>
        <end position="35"/>
    </location>
</feature>
<feature type="region of interest" description="Disordered" evidence="1">
    <location>
        <begin position="112"/>
        <end position="140"/>
    </location>
</feature>
<organism evidence="2 3">
    <name type="scientific">Helicocarpus griseus UAMH5409</name>
    <dbReference type="NCBI Taxonomy" id="1447875"/>
    <lineage>
        <taxon>Eukaryota</taxon>
        <taxon>Fungi</taxon>
        <taxon>Dikarya</taxon>
        <taxon>Ascomycota</taxon>
        <taxon>Pezizomycotina</taxon>
        <taxon>Eurotiomycetes</taxon>
        <taxon>Eurotiomycetidae</taxon>
        <taxon>Onygenales</taxon>
        <taxon>Ajellomycetaceae</taxon>
        <taxon>Helicocarpus</taxon>
    </lineage>
</organism>
<feature type="region of interest" description="Disordered" evidence="1">
    <location>
        <begin position="1"/>
        <end position="35"/>
    </location>
</feature>
<evidence type="ECO:0000313" key="2">
    <source>
        <dbReference type="EMBL" id="PGH17018.1"/>
    </source>
</evidence>
<dbReference type="AlphaFoldDB" id="A0A2B7Y7W6"/>
<comment type="caution">
    <text evidence="2">The sequence shown here is derived from an EMBL/GenBank/DDBJ whole genome shotgun (WGS) entry which is preliminary data.</text>
</comment>
<protein>
    <submittedName>
        <fullName evidence="2">Uncharacterized protein</fullName>
    </submittedName>
</protein>
<gene>
    <name evidence="2" type="ORF">AJ79_01402</name>
</gene>
<sequence>MTRVTRAASRRNNIHDIENPTETTPHASPIEASNNASVFCSTRNTLGEITGNRDYVQTSSISPEPKRAADGVSPEKTTENATGPQIKRSRSIRDLINPEDLGIKVFGKARLTGAGGDDLQTPHTQASDPVLDSRREQKGG</sequence>
<reference evidence="2 3" key="1">
    <citation type="submission" date="2017-10" db="EMBL/GenBank/DDBJ databases">
        <title>Comparative genomics in systemic dimorphic fungi from Ajellomycetaceae.</title>
        <authorList>
            <person name="Munoz J.F."/>
            <person name="Mcewen J.G."/>
            <person name="Clay O.K."/>
            <person name="Cuomo C.A."/>
        </authorList>
    </citation>
    <scope>NUCLEOTIDE SEQUENCE [LARGE SCALE GENOMIC DNA]</scope>
    <source>
        <strain evidence="2 3">UAMH5409</strain>
    </source>
</reference>
<dbReference type="STRING" id="1447875.A0A2B7Y7W6"/>
<proteinExistence type="predicted"/>
<keyword evidence="3" id="KW-1185">Reference proteome</keyword>
<feature type="region of interest" description="Disordered" evidence="1">
    <location>
        <begin position="50"/>
        <end position="93"/>
    </location>
</feature>
<evidence type="ECO:0000313" key="3">
    <source>
        <dbReference type="Proteomes" id="UP000223968"/>
    </source>
</evidence>
<dbReference type="OrthoDB" id="3946796at2759"/>
<name>A0A2B7Y7W6_9EURO</name>
<accession>A0A2B7Y7W6</accession>
<dbReference type="EMBL" id="PDNB01000013">
    <property type="protein sequence ID" value="PGH17018.1"/>
    <property type="molecule type" value="Genomic_DNA"/>
</dbReference>
<feature type="compositionally biased region" description="Basic and acidic residues" evidence="1">
    <location>
        <begin position="131"/>
        <end position="140"/>
    </location>
</feature>
<dbReference type="Proteomes" id="UP000223968">
    <property type="component" value="Unassembled WGS sequence"/>
</dbReference>